<reference evidence="1" key="1">
    <citation type="submission" date="2022-06" db="EMBL/GenBank/DDBJ databases">
        <title>Phylogenomic reconstructions and comparative analyses of Kickxellomycotina fungi.</title>
        <authorList>
            <person name="Reynolds N.K."/>
            <person name="Stajich J.E."/>
            <person name="Barry K."/>
            <person name="Grigoriev I.V."/>
            <person name="Crous P."/>
            <person name="Smith M.E."/>
        </authorList>
    </citation>
    <scope>NUCLEOTIDE SEQUENCE</scope>
    <source>
        <strain evidence="1">RSA 2271</strain>
    </source>
</reference>
<dbReference type="EMBL" id="JAMZIH010005843">
    <property type="protein sequence ID" value="KAJ1674578.1"/>
    <property type="molecule type" value="Genomic_DNA"/>
</dbReference>
<organism evidence="1 2">
    <name type="scientific">Spiromyces aspiralis</name>
    <dbReference type="NCBI Taxonomy" id="68401"/>
    <lineage>
        <taxon>Eukaryota</taxon>
        <taxon>Fungi</taxon>
        <taxon>Fungi incertae sedis</taxon>
        <taxon>Zoopagomycota</taxon>
        <taxon>Kickxellomycotina</taxon>
        <taxon>Kickxellomycetes</taxon>
        <taxon>Kickxellales</taxon>
        <taxon>Kickxellaceae</taxon>
        <taxon>Spiromyces</taxon>
    </lineage>
</organism>
<gene>
    <name evidence="1" type="ORF">EV182_002991</name>
</gene>
<name>A0ACC1HDE9_9FUNG</name>
<evidence type="ECO:0000313" key="1">
    <source>
        <dbReference type="EMBL" id="KAJ1674578.1"/>
    </source>
</evidence>
<comment type="caution">
    <text evidence="1">The sequence shown here is derived from an EMBL/GenBank/DDBJ whole genome shotgun (WGS) entry which is preliminary data.</text>
</comment>
<proteinExistence type="predicted"/>
<accession>A0ACC1HDE9</accession>
<protein>
    <submittedName>
        <fullName evidence="1">Uncharacterized protein</fullName>
    </submittedName>
</protein>
<feature type="non-terminal residue" evidence="1">
    <location>
        <position position="420"/>
    </location>
</feature>
<sequence>MTTNTTNGQASPTNNGGSSAGDAGPLTGASVADNKESFEDLLKGVRYVRVEGRTAAETSPSQSSMTLPSAATGSPVASNVAIKASSSSSSSSENSNNNGRPANNQQQLGQSFPPLDSPPRRSFVSSPTSATPGSPSPQSHKNSHNHYHQGGRLQRRHTVMQPSMSIVSDHNGRARVVLNDYPPIPSSSSGTGSTVLPPPPPVPSKYSNAVGGGSPSMPTAAAAVNSRPRRSKTISCHSSANDRRFRSRTHSITSATPPLMATTTSDCIKVAGSRPGNVLACHNIAAAAAVVAASSSACSSPQFYHHQQQQSTNGGGYFSRHYHWQSTVTGGGGGGSGNGSGVAAKKVGLAADPDQAIRIPPIMFNSKLSASLRDPTAAITQTNDGCKEGGQEEDKPDALAKLQEMISSLQKIKLGGGVDG</sequence>
<keyword evidence="2" id="KW-1185">Reference proteome</keyword>
<dbReference type="Proteomes" id="UP001145114">
    <property type="component" value="Unassembled WGS sequence"/>
</dbReference>
<evidence type="ECO:0000313" key="2">
    <source>
        <dbReference type="Proteomes" id="UP001145114"/>
    </source>
</evidence>